<protein>
    <submittedName>
        <fullName evidence="2">(wild Malaysian banana) hypothetical protein</fullName>
    </submittedName>
</protein>
<dbReference type="PANTHER" id="PTHR11921:SF29">
    <property type="entry name" value="SUCCINATE DEHYDROGENASE [UBIQUINONE] IRON-SULFUR SUBUNIT, MITOCHONDRIAL"/>
    <property type="match status" value="1"/>
</dbReference>
<keyword evidence="4" id="KW-1185">Reference proteome</keyword>
<sequence>MVFYSKEIFFICMRLLQWSFFLSSLYAGICKKYSEKREENTYNLMQSCSNYVFLMFVSSVFFYHFISILVQSLNSSKCLFKSLTLYADMAGVRKAFRWIQDSRDQYTKERLEAINDEFKLYRCHNIQNCVHACPKGLNPAKQINSLKKPQLQ</sequence>
<feature type="transmembrane region" description="Helical" evidence="1">
    <location>
        <begin position="51"/>
        <end position="70"/>
    </location>
</feature>
<dbReference type="EnsemblPlants" id="Ma07_t02870.1">
    <property type="protein sequence ID" value="Ma07_p02870.1"/>
    <property type="gene ID" value="Ma07_g02870"/>
</dbReference>
<reference evidence="3" key="2">
    <citation type="submission" date="2021-05" db="UniProtKB">
        <authorList>
            <consortium name="EnsemblPlants"/>
        </authorList>
    </citation>
    <scope>IDENTIFICATION</scope>
    <source>
        <strain evidence="3">subsp. malaccensis</strain>
    </source>
</reference>
<dbReference type="Gramene" id="Ma07_t02870.1">
    <property type="protein sequence ID" value="Ma07_p02870.1"/>
    <property type="gene ID" value="Ma07_g02870"/>
</dbReference>
<dbReference type="InterPro" id="IPR050573">
    <property type="entry name" value="SDH/FRD_Iron-Sulfur"/>
</dbReference>
<dbReference type="Proteomes" id="UP000012960">
    <property type="component" value="Unplaced"/>
</dbReference>
<dbReference type="Gene3D" id="1.10.1060.10">
    <property type="entry name" value="Alpha-helical ferredoxin"/>
    <property type="match status" value="1"/>
</dbReference>
<organism evidence="3 4">
    <name type="scientific">Musa acuminata subsp. malaccensis</name>
    <name type="common">Wild banana</name>
    <name type="synonym">Musa malaccensis</name>
    <dbReference type="NCBI Taxonomy" id="214687"/>
    <lineage>
        <taxon>Eukaryota</taxon>
        <taxon>Viridiplantae</taxon>
        <taxon>Streptophyta</taxon>
        <taxon>Embryophyta</taxon>
        <taxon>Tracheophyta</taxon>
        <taxon>Spermatophyta</taxon>
        <taxon>Magnoliopsida</taxon>
        <taxon>Liliopsida</taxon>
        <taxon>Zingiberales</taxon>
        <taxon>Musaceae</taxon>
        <taxon>Musa</taxon>
    </lineage>
</organism>
<keyword evidence="1" id="KW-0812">Transmembrane</keyword>
<reference evidence="2" key="1">
    <citation type="submission" date="2021-03" db="EMBL/GenBank/DDBJ databases">
        <authorList>
            <consortium name="Genoscope - CEA"/>
            <person name="William W."/>
        </authorList>
    </citation>
    <scope>NUCLEOTIDE SEQUENCE</scope>
    <source>
        <strain evidence="2">Doubled-haploid Pahang</strain>
    </source>
</reference>
<evidence type="ECO:0000256" key="1">
    <source>
        <dbReference type="SAM" id="Phobius"/>
    </source>
</evidence>
<dbReference type="EMBL" id="HG996473">
    <property type="protein sequence ID" value="CAG1855448.1"/>
    <property type="molecule type" value="Genomic_DNA"/>
</dbReference>
<dbReference type="GO" id="GO:0005739">
    <property type="term" value="C:mitochondrion"/>
    <property type="evidence" value="ECO:0000318"/>
    <property type="project" value="GO_Central"/>
</dbReference>
<evidence type="ECO:0000313" key="2">
    <source>
        <dbReference type="EMBL" id="CAG1855448.1"/>
    </source>
</evidence>
<dbReference type="InterPro" id="IPR009051">
    <property type="entry name" value="Helical_ferredxn"/>
</dbReference>
<keyword evidence="1" id="KW-0472">Membrane</keyword>
<dbReference type="GO" id="GO:0051536">
    <property type="term" value="F:iron-sulfur cluster binding"/>
    <property type="evidence" value="ECO:0007669"/>
    <property type="project" value="InterPro"/>
</dbReference>
<evidence type="ECO:0000313" key="3">
    <source>
        <dbReference type="EnsemblPlants" id="Ma07_p02870.1"/>
    </source>
</evidence>
<dbReference type="AlphaFoldDB" id="A0A804JRH5"/>
<accession>A0A804JRH5</accession>
<dbReference type="GO" id="GO:0022904">
    <property type="term" value="P:respiratory electron transport chain"/>
    <property type="evidence" value="ECO:0000318"/>
    <property type="project" value="GO_Central"/>
</dbReference>
<dbReference type="SUPFAM" id="SSF46548">
    <property type="entry name" value="alpha-helical ferredoxin"/>
    <property type="match status" value="1"/>
</dbReference>
<dbReference type="InParanoid" id="A0A804JRH5"/>
<dbReference type="GO" id="GO:0009060">
    <property type="term" value="P:aerobic respiration"/>
    <property type="evidence" value="ECO:0000318"/>
    <property type="project" value="GO_Central"/>
</dbReference>
<dbReference type="PANTHER" id="PTHR11921">
    <property type="entry name" value="SUCCINATE DEHYDROGENASE IRON-SULFUR PROTEIN"/>
    <property type="match status" value="1"/>
</dbReference>
<proteinExistence type="predicted"/>
<name>A0A804JRH5_MUSAM</name>
<keyword evidence="1" id="KW-1133">Transmembrane helix</keyword>
<gene>
    <name evidence="2" type="ORF">GSMUA_51900.1</name>
</gene>
<evidence type="ECO:0000313" key="4">
    <source>
        <dbReference type="Proteomes" id="UP000012960"/>
    </source>
</evidence>